<dbReference type="InterPro" id="IPR050606">
    <property type="entry name" value="Calponin-like"/>
</dbReference>
<evidence type="ECO:0000313" key="2">
    <source>
        <dbReference type="EnsemblMetazoa" id="G34574.3:cds"/>
    </source>
</evidence>
<evidence type="ECO:0000313" key="3">
    <source>
        <dbReference type="Proteomes" id="UP000005408"/>
    </source>
</evidence>
<dbReference type="PROSITE" id="PS50021">
    <property type="entry name" value="CH"/>
    <property type="match status" value="1"/>
</dbReference>
<keyword evidence="3" id="KW-1185">Reference proteome</keyword>
<proteinExistence type="predicted"/>
<dbReference type="SUPFAM" id="SSF47576">
    <property type="entry name" value="Calponin-homology domain, CH-domain"/>
    <property type="match status" value="1"/>
</dbReference>
<evidence type="ECO:0000259" key="1">
    <source>
        <dbReference type="PROSITE" id="PS50021"/>
    </source>
</evidence>
<dbReference type="InterPro" id="IPR001715">
    <property type="entry name" value="CH_dom"/>
</dbReference>
<dbReference type="InterPro" id="IPR036872">
    <property type="entry name" value="CH_dom_sf"/>
</dbReference>
<dbReference type="PANTHER" id="PTHR47385">
    <property type="entry name" value="CALPONIN"/>
    <property type="match status" value="1"/>
</dbReference>
<protein>
    <recommendedName>
        <fullName evidence="1">Calponin-homology (CH) domain-containing protein</fullName>
    </recommendedName>
</protein>
<feature type="domain" description="Calponin-homology (CH)" evidence="1">
    <location>
        <begin position="20"/>
        <end position="127"/>
    </location>
</feature>
<dbReference type="GO" id="GO:0007015">
    <property type="term" value="P:actin filament organization"/>
    <property type="evidence" value="ECO:0007669"/>
    <property type="project" value="TreeGrafter"/>
</dbReference>
<dbReference type="GO" id="GO:0015629">
    <property type="term" value="C:actin cytoskeleton"/>
    <property type="evidence" value="ECO:0007669"/>
    <property type="project" value="TreeGrafter"/>
</dbReference>
<accession>A0A8W8MTV6</accession>
<dbReference type="CDD" id="cd00014">
    <property type="entry name" value="CH_SF"/>
    <property type="match status" value="1"/>
</dbReference>
<organism evidence="2 3">
    <name type="scientific">Magallana gigas</name>
    <name type="common">Pacific oyster</name>
    <name type="synonym">Crassostrea gigas</name>
    <dbReference type="NCBI Taxonomy" id="29159"/>
    <lineage>
        <taxon>Eukaryota</taxon>
        <taxon>Metazoa</taxon>
        <taxon>Spiralia</taxon>
        <taxon>Lophotrochozoa</taxon>
        <taxon>Mollusca</taxon>
        <taxon>Bivalvia</taxon>
        <taxon>Autobranchia</taxon>
        <taxon>Pteriomorphia</taxon>
        <taxon>Ostreida</taxon>
        <taxon>Ostreoidea</taxon>
        <taxon>Ostreidae</taxon>
        <taxon>Magallana</taxon>
    </lineage>
</organism>
<dbReference type="EnsemblMetazoa" id="G34574.3">
    <property type="protein sequence ID" value="G34574.3:cds"/>
    <property type="gene ID" value="G34574"/>
</dbReference>
<dbReference type="Pfam" id="PF00307">
    <property type="entry name" value="CH"/>
    <property type="match status" value="1"/>
</dbReference>
<reference evidence="2" key="1">
    <citation type="submission" date="2022-08" db="UniProtKB">
        <authorList>
            <consortium name="EnsemblMetazoa"/>
        </authorList>
    </citation>
    <scope>IDENTIFICATION</scope>
    <source>
        <strain evidence="2">05x7-T-G4-1.051#20</strain>
    </source>
</reference>
<dbReference type="GO" id="GO:0051015">
    <property type="term" value="F:actin filament binding"/>
    <property type="evidence" value="ECO:0007669"/>
    <property type="project" value="TreeGrafter"/>
</dbReference>
<dbReference type="AlphaFoldDB" id="A0A8W8MTV6"/>
<dbReference type="Gene3D" id="1.10.418.10">
    <property type="entry name" value="Calponin-like domain"/>
    <property type="match status" value="1"/>
</dbReference>
<name>A0A8W8MTV6_MAGGI</name>
<dbReference type="PANTHER" id="PTHR47385:SF14">
    <property type="entry name" value="TRANSGELIN"/>
    <property type="match status" value="1"/>
</dbReference>
<sequence>MDRNKQDVENLKTMWKRDYEQKAHDALKFIKTTIDESVETSGEMVNFYNQLKNGVLLCKLVNALKRGTCTIPETRFASPREGELIKLAIIGMEQLGVTGLFQKDDLVEMKNLTKWLTAICTLQENKN</sequence>
<dbReference type="Proteomes" id="UP000005408">
    <property type="component" value="Unassembled WGS sequence"/>
</dbReference>